<reference evidence="1 2" key="1">
    <citation type="submission" date="2019-04" db="EMBL/GenBank/DDBJ databases">
        <title>Bacillus sediminilitoris sp. nov., isolated from a tidal flat sediment on the East China Sea.</title>
        <authorList>
            <person name="Wei Y."/>
            <person name="Mao H."/>
            <person name="Fang J."/>
        </authorList>
    </citation>
    <scope>NUCLEOTIDE SEQUENCE [LARGE SCALE GENOMIC DNA]</scope>
    <source>
        <strain evidence="1 2">DSL-17</strain>
    </source>
</reference>
<name>A0A4S4C1J4_9BACI</name>
<evidence type="ECO:0000313" key="2">
    <source>
        <dbReference type="Proteomes" id="UP000310334"/>
    </source>
</evidence>
<accession>A0A4S4C1J4</accession>
<comment type="caution">
    <text evidence="1">The sequence shown here is derived from an EMBL/GenBank/DDBJ whole genome shotgun (WGS) entry which is preliminary data.</text>
</comment>
<dbReference type="AlphaFoldDB" id="A0A4S4C1J4"/>
<evidence type="ECO:0008006" key="3">
    <source>
        <dbReference type="Google" id="ProtNLM"/>
    </source>
</evidence>
<proteinExistence type="predicted"/>
<dbReference type="EMBL" id="SSNT01000005">
    <property type="protein sequence ID" value="THF80950.1"/>
    <property type="molecule type" value="Genomic_DNA"/>
</dbReference>
<protein>
    <recommendedName>
        <fullName evidence="3">DUF4064 domain-containing protein</fullName>
    </recommendedName>
</protein>
<evidence type="ECO:0000313" key="1">
    <source>
        <dbReference type="EMBL" id="THF80950.1"/>
    </source>
</evidence>
<keyword evidence="2" id="KW-1185">Reference proteome</keyword>
<dbReference type="OrthoDB" id="2900517at2"/>
<gene>
    <name evidence="1" type="ORF">E6W99_07225</name>
</gene>
<sequence>MKTKRNPLLWIGITLLGLLVLSIVLNVVGHFFTQSMHAHMGPGRGGFHHRDVGIGGHVNMFGFSFIPFLFNLGLIALGWWIWKKANGESVKKWVGVILLGIGLFSILPLIIAIPLLLVVFYFAFKKKKTASHFIDEPMFVTTPLHTNHAHDILDEWERKTNKEEYK</sequence>
<dbReference type="Proteomes" id="UP000310334">
    <property type="component" value="Unassembled WGS sequence"/>
</dbReference>
<dbReference type="RefSeq" id="WP_136352527.1">
    <property type="nucleotide sequence ID" value="NZ_CP046266.1"/>
</dbReference>
<organism evidence="1 2">
    <name type="scientific">Metabacillus sediminilitoris</name>
    <dbReference type="NCBI Taxonomy" id="2567941"/>
    <lineage>
        <taxon>Bacteria</taxon>
        <taxon>Bacillati</taxon>
        <taxon>Bacillota</taxon>
        <taxon>Bacilli</taxon>
        <taxon>Bacillales</taxon>
        <taxon>Bacillaceae</taxon>
        <taxon>Metabacillus</taxon>
    </lineage>
</organism>